<dbReference type="OrthoDB" id="48123at2759"/>
<dbReference type="AlphaFoldDB" id="A0A9N8HTE3"/>
<feature type="region of interest" description="Disordered" evidence="1">
    <location>
        <begin position="63"/>
        <end position="146"/>
    </location>
</feature>
<gene>
    <name evidence="2" type="ORF">SEMRO_1864_G302400.1</name>
</gene>
<feature type="region of interest" description="Disordered" evidence="1">
    <location>
        <begin position="229"/>
        <end position="286"/>
    </location>
</feature>
<feature type="compositionally biased region" description="Polar residues" evidence="1">
    <location>
        <begin position="76"/>
        <end position="88"/>
    </location>
</feature>
<accession>A0A9N8HTE3</accession>
<evidence type="ECO:0008006" key="4">
    <source>
        <dbReference type="Google" id="ProtNLM"/>
    </source>
</evidence>
<feature type="compositionally biased region" description="Basic and acidic residues" evidence="1">
    <location>
        <begin position="266"/>
        <end position="279"/>
    </location>
</feature>
<reference evidence="2" key="1">
    <citation type="submission" date="2020-06" db="EMBL/GenBank/DDBJ databases">
        <authorList>
            <consortium name="Plant Systems Biology data submission"/>
        </authorList>
    </citation>
    <scope>NUCLEOTIDE SEQUENCE</scope>
    <source>
        <strain evidence="2">D6</strain>
    </source>
</reference>
<evidence type="ECO:0000313" key="2">
    <source>
        <dbReference type="EMBL" id="CAB9526658.1"/>
    </source>
</evidence>
<keyword evidence="3" id="KW-1185">Reference proteome</keyword>
<feature type="region of interest" description="Disordered" evidence="1">
    <location>
        <begin position="166"/>
        <end position="185"/>
    </location>
</feature>
<comment type="caution">
    <text evidence="2">The sequence shown here is derived from an EMBL/GenBank/DDBJ whole genome shotgun (WGS) entry which is preliminary data.</text>
</comment>
<evidence type="ECO:0000313" key="3">
    <source>
        <dbReference type="Proteomes" id="UP001153069"/>
    </source>
</evidence>
<dbReference type="CDD" id="cd14809">
    <property type="entry name" value="bZIP_AUREO-like"/>
    <property type="match status" value="1"/>
</dbReference>
<sequence length="503" mass="54035">MAEVQQPSNAQETNDVVPLIDDEAYLMSMVEADALLPSNMTFSGLFDGALNADELTDIASLLAPSPPNHVSDDETGSSVASSEASTPVSAAPVLVTPDPSKAPAPLLPELEAKSKPSLVSAAAANHKRRSLSKDPAPSKKKAKLAPKTKLILASSVKASVPKQLVPCPVQSSDVPGKTNDDKKIADPLATNGAEKFPALAPKPPAPKPLKTPAALTLKAAIAPCIEQPDEVASDTATSPKTSDTSVTDTSVTETKTTGTNSSKPLTQEERAQQCRDRNRQHARNTRLRKKAYIEELKTQLIELVDARDAEALEQAQKTKIVEQQREVRFQVMQDFLQIRGRNEANPTRWGAILEDGFTLTLPKTPFQTMVATTTTTTDKNNDNADHQEQLLSGVAEIMTDSTYFSSFLQSLGNATHTHTTTTGGDDANIPPITFVYRCNRSNFLMDGCNAIISWTATSAGAVQKGAAKELELCGSMRAKFCPRTNRLEMAKIQFDTGAIQSQL</sequence>
<evidence type="ECO:0000256" key="1">
    <source>
        <dbReference type="SAM" id="MobiDB-lite"/>
    </source>
</evidence>
<proteinExistence type="predicted"/>
<protein>
    <recommendedName>
        <fullName evidence="4">BZIP domain-containing protein</fullName>
    </recommendedName>
</protein>
<feature type="compositionally biased region" description="Low complexity" evidence="1">
    <location>
        <begin position="237"/>
        <end position="262"/>
    </location>
</feature>
<organism evidence="2 3">
    <name type="scientific">Seminavis robusta</name>
    <dbReference type="NCBI Taxonomy" id="568900"/>
    <lineage>
        <taxon>Eukaryota</taxon>
        <taxon>Sar</taxon>
        <taxon>Stramenopiles</taxon>
        <taxon>Ochrophyta</taxon>
        <taxon>Bacillariophyta</taxon>
        <taxon>Bacillariophyceae</taxon>
        <taxon>Bacillariophycidae</taxon>
        <taxon>Naviculales</taxon>
        <taxon>Naviculaceae</taxon>
        <taxon>Seminavis</taxon>
    </lineage>
</organism>
<dbReference type="Proteomes" id="UP001153069">
    <property type="component" value="Unassembled WGS sequence"/>
</dbReference>
<dbReference type="EMBL" id="CAICTM010001862">
    <property type="protein sequence ID" value="CAB9526658.1"/>
    <property type="molecule type" value="Genomic_DNA"/>
</dbReference>
<name>A0A9N8HTE3_9STRA</name>